<feature type="non-terminal residue" evidence="2">
    <location>
        <position position="315"/>
    </location>
</feature>
<reference evidence="2 3" key="1">
    <citation type="journal article" date="2021" name="Sci. Rep.">
        <title>Genome sequencing of the multicellular alga Astrephomene provides insights into convergent evolution of germ-soma differentiation.</title>
        <authorList>
            <person name="Yamashita S."/>
            <person name="Yamamoto K."/>
            <person name="Matsuzaki R."/>
            <person name="Suzuki S."/>
            <person name="Yamaguchi H."/>
            <person name="Hirooka S."/>
            <person name="Minakuchi Y."/>
            <person name="Miyagishima S."/>
            <person name="Kawachi M."/>
            <person name="Toyoda A."/>
            <person name="Nozaki H."/>
        </authorList>
    </citation>
    <scope>NUCLEOTIDE SEQUENCE [LARGE SCALE GENOMIC DNA]</scope>
    <source>
        <strain evidence="2 3">NIES-4017</strain>
    </source>
</reference>
<feature type="compositionally biased region" description="Polar residues" evidence="1">
    <location>
        <begin position="120"/>
        <end position="135"/>
    </location>
</feature>
<gene>
    <name evidence="2" type="ORF">Agub_g5123</name>
</gene>
<feature type="region of interest" description="Disordered" evidence="1">
    <location>
        <begin position="115"/>
        <end position="192"/>
    </location>
</feature>
<evidence type="ECO:0000313" key="3">
    <source>
        <dbReference type="Proteomes" id="UP001054857"/>
    </source>
</evidence>
<dbReference type="AlphaFoldDB" id="A0AAD3DLC7"/>
<dbReference type="EMBL" id="BMAR01000006">
    <property type="protein sequence ID" value="GFR43979.1"/>
    <property type="molecule type" value="Genomic_DNA"/>
</dbReference>
<comment type="caution">
    <text evidence="2">The sequence shown here is derived from an EMBL/GenBank/DDBJ whole genome shotgun (WGS) entry which is preliminary data.</text>
</comment>
<proteinExistence type="predicted"/>
<name>A0AAD3DLC7_9CHLO</name>
<evidence type="ECO:0000313" key="2">
    <source>
        <dbReference type="EMBL" id="GFR43979.1"/>
    </source>
</evidence>
<feature type="compositionally biased region" description="Low complexity" evidence="1">
    <location>
        <begin position="247"/>
        <end position="257"/>
    </location>
</feature>
<feature type="region of interest" description="Disordered" evidence="1">
    <location>
        <begin position="204"/>
        <end position="228"/>
    </location>
</feature>
<feature type="compositionally biased region" description="Polar residues" evidence="1">
    <location>
        <begin position="264"/>
        <end position="274"/>
    </location>
</feature>
<evidence type="ECO:0000256" key="1">
    <source>
        <dbReference type="SAM" id="MobiDB-lite"/>
    </source>
</evidence>
<sequence>MGIIKGCFRPCGREPVNSGIAPLTRSSAAPPIMESCACEALTNTGPVRILSIDTHPWRVASLQDQPLLSQISPNSLTPLTWLGEGAYGRVELCRVAVPVHAEPQAEAVQDCHDAHLGQHPNASTPDAATRPSSSLLGCRPSPGGVSIISHNERLTTAEQDEDAKDQDADDSDMPLPPLLPSASPRAEEAAARPNRFSVARLLPSRDQPLLQSSTTPHADSVTSSRKRRQVGGALAVCSSFPLFGSRQQSSVQRSQSQPHGADSKNASAVGTPNTAAGPVVANSAAIGAAAVRTSTPASVTATSTSIALSSIVGAA</sequence>
<organism evidence="2 3">
    <name type="scientific">Astrephomene gubernaculifera</name>
    <dbReference type="NCBI Taxonomy" id="47775"/>
    <lineage>
        <taxon>Eukaryota</taxon>
        <taxon>Viridiplantae</taxon>
        <taxon>Chlorophyta</taxon>
        <taxon>core chlorophytes</taxon>
        <taxon>Chlorophyceae</taxon>
        <taxon>CS clade</taxon>
        <taxon>Chlamydomonadales</taxon>
        <taxon>Astrephomenaceae</taxon>
        <taxon>Astrephomene</taxon>
    </lineage>
</organism>
<feature type="compositionally biased region" description="Acidic residues" evidence="1">
    <location>
        <begin position="158"/>
        <end position="172"/>
    </location>
</feature>
<feature type="compositionally biased region" description="Polar residues" evidence="1">
    <location>
        <begin position="209"/>
        <end position="223"/>
    </location>
</feature>
<keyword evidence="3" id="KW-1185">Reference proteome</keyword>
<accession>A0AAD3DLC7</accession>
<protein>
    <submittedName>
        <fullName evidence="2">Uncharacterized protein</fullName>
    </submittedName>
</protein>
<feature type="region of interest" description="Disordered" evidence="1">
    <location>
        <begin position="247"/>
        <end position="274"/>
    </location>
</feature>
<dbReference type="Proteomes" id="UP001054857">
    <property type="component" value="Unassembled WGS sequence"/>
</dbReference>